<dbReference type="Pfam" id="PF00672">
    <property type="entry name" value="HAMP"/>
    <property type="match status" value="1"/>
</dbReference>
<comment type="catalytic activity">
    <reaction evidence="1">
        <text>ATP + protein L-histidine = ADP + protein N-phospho-L-histidine.</text>
        <dbReference type="EC" id="2.7.13.3"/>
    </reaction>
</comment>
<dbReference type="CDD" id="cd06225">
    <property type="entry name" value="HAMP"/>
    <property type="match status" value="1"/>
</dbReference>
<organism evidence="14 15">
    <name type="scientific">Gaopeijia maritima</name>
    <dbReference type="NCBI Taxonomy" id="3119007"/>
    <lineage>
        <taxon>Bacteria</taxon>
        <taxon>Pseudomonadati</taxon>
        <taxon>Gemmatimonadota</taxon>
        <taxon>Longimicrobiia</taxon>
        <taxon>Gaopeijiales</taxon>
        <taxon>Gaopeijiaceae</taxon>
        <taxon>Gaopeijia</taxon>
    </lineage>
</organism>
<dbReference type="GO" id="GO:0005524">
    <property type="term" value="F:ATP binding"/>
    <property type="evidence" value="ECO:0007669"/>
    <property type="project" value="UniProtKB-KW"/>
</dbReference>
<dbReference type="CDD" id="cd00075">
    <property type="entry name" value="HATPase"/>
    <property type="match status" value="1"/>
</dbReference>
<dbReference type="EC" id="2.7.13.3" evidence="3"/>
<keyword evidence="11" id="KW-0472">Membrane</keyword>
<evidence type="ECO:0000256" key="2">
    <source>
        <dbReference type="ARBA" id="ARBA00004370"/>
    </source>
</evidence>
<dbReference type="InterPro" id="IPR005467">
    <property type="entry name" value="His_kinase_dom"/>
</dbReference>
<comment type="subcellular location">
    <subcellularLocation>
        <location evidence="2">Membrane</location>
    </subcellularLocation>
</comment>
<name>A0ABU9EE41_9BACT</name>
<keyword evidence="5" id="KW-0808">Transferase</keyword>
<dbReference type="Gene3D" id="1.10.8.500">
    <property type="entry name" value="HAMP domain in histidine kinase"/>
    <property type="match status" value="1"/>
</dbReference>
<keyword evidence="6" id="KW-0547">Nucleotide-binding</keyword>
<dbReference type="PANTHER" id="PTHR42878:SF7">
    <property type="entry name" value="SENSOR HISTIDINE KINASE GLRK"/>
    <property type="match status" value="1"/>
</dbReference>
<dbReference type="SUPFAM" id="SSF47384">
    <property type="entry name" value="Homodimeric domain of signal transducing histidine kinase"/>
    <property type="match status" value="1"/>
</dbReference>
<dbReference type="SMART" id="SM00387">
    <property type="entry name" value="HATPase_c"/>
    <property type="match status" value="1"/>
</dbReference>
<evidence type="ECO:0000256" key="8">
    <source>
        <dbReference type="ARBA" id="ARBA00022840"/>
    </source>
</evidence>
<feature type="domain" description="HAMP" evidence="13">
    <location>
        <begin position="189"/>
        <end position="242"/>
    </location>
</feature>
<dbReference type="CDD" id="cd00082">
    <property type="entry name" value="HisKA"/>
    <property type="match status" value="1"/>
</dbReference>
<dbReference type="PRINTS" id="PR00344">
    <property type="entry name" value="BCTRLSENSOR"/>
</dbReference>
<evidence type="ECO:0000259" key="13">
    <source>
        <dbReference type="PROSITE" id="PS50885"/>
    </source>
</evidence>
<dbReference type="Proteomes" id="UP001484239">
    <property type="component" value="Unassembled WGS sequence"/>
</dbReference>
<dbReference type="PROSITE" id="PS50885">
    <property type="entry name" value="HAMP"/>
    <property type="match status" value="1"/>
</dbReference>
<reference evidence="14 15" key="1">
    <citation type="submission" date="2024-02" db="EMBL/GenBank/DDBJ databases">
        <title>A novel Gemmatimonadota bacterium.</title>
        <authorList>
            <person name="Du Z.-J."/>
            <person name="Ye Y.-Q."/>
        </authorList>
    </citation>
    <scope>NUCLEOTIDE SEQUENCE [LARGE SCALE GENOMIC DNA]</scope>
    <source>
        <strain evidence="14 15">DH-20</strain>
    </source>
</reference>
<evidence type="ECO:0000256" key="9">
    <source>
        <dbReference type="ARBA" id="ARBA00023012"/>
    </source>
</evidence>
<comment type="caution">
    <text evidence="14">The sequence shown here is derived from an EMBL/GenBank/DDBJ whole genome shotgun (WGS) entry which is preliminary data.</text>
</comment>
<protein>
    <recommendedName>
        <fullName evidence="3">histidine kinase</fullName>
        <ecNumber evidence="3">2.7.13.3</ecNumber>
    </recommendedName>
</protein>
<evidence type="ECO:0000256" key="10">
    <source>
        <dbReference type="SAM" id="Coils"/>
    </source>
</evidence>
<keyword evidence="11" id="KW-1133">Transmembrane helix</keyword>
<evidence type="ECO:0000259" key="12">
    <source>
        <dbReference type="PROSITE" id="PS50109"/>
    </source>
</evidence>
<dbReference type="SMART" id="SM00304">
    <property type="entry name" value="HAMP"/>
    <property type="match status" value="1"/>
</dbReference>
<dbReference type="InterPro" id="IPR003661">
    <property type="entry name" value="HisK_dim/P_dom"/>
</dbReference>
<feature type="transmembrane region" description="Helical" evidence="11">
    <location>
        <begin position="168"/>
        <end position="187"/>
    </location>
</feature>
<gene>
    <name evidence="14" type="ORF">WI372_12335</name>
</gene>
<dbReference type="Pfam" id="PF00512">
    <property type="entry name" value="HisKA"/>
    <property type="match status" value="1"/>
</dbReference>
<evidence type="ECO:0000256" key="11">
    <source>
        <dbReference type="SAM" id="Phobius"/>
    </source>
</evidence>
<dbReference type="InterPro" id="IPR003594">
    <property type="entry name" value="HATPase_dom"/>
</dbReference>
<keyword evidence="10" id="KW-0175">Coiled coil</keyword>
<dbReference type="InterPro" id="IPR004358">
    <property type="entry name" value="Sig_transdc_His_kin-like_C"/>
</dbReference>
<dbReference type="InterPro" id="IPR036890">
    <property type="entry name" value="HATPase_C_sf"/>
</dbReference>
<keyword evidence="11" id="KW-0812">Transmembrane</keyword>
<dbReference type="SUPFAM" id="SSF55874">
    <property type="entry name" value="ATPase domain of HSP90 chaperone/DNA topoisomerase II/histidine kinase"/>
    <property type="match status" value="1"/>
</dbReference>
<dbReference type="SUPFAM" id="SSF55785">
    <property type="entry name" value="PYP-like sensor domain (PAS domain)"/>
    <property type="match status" value="1"/>
</dbReference>
<dbReference type="Gene3D" id="1.10.287.130">
    <property type="match status" value="1"/>
</dbReference>
<dbReference type="PANTHER" id="PTHR42878">
    <property type="entry name" value="TWO-COMPONENT HISTIDINE KINASE"/>
    <property type="match status" value="1"/>
</dbReference>
<evidence type="ECO:0000313" key="15">
    <source>
        <dbReference type="Proteomes" id="UP001484239"/>
    </source>
</evidence>
<dbReference type="InterPro" id="IPR035965">
    <property type="entry name" value="PAS-like_dom_sf"/>
</dbReference>
<evidence type="ECO:0000256" key="1">
    <source>
        <dbReference type="ARBA" id="ARBA00000085"/>
    </source>
</evidence>
<feature type="coiled-coil region" evidence="10">
    <location>
        <begin position="227"/>
        <end position="254"/>
    </location>
</feature>
<dbReference type="SUPFAM" id="SSF158472">
    <property type="entry name" value="HAMP domain-like"/>
    <property type="match status" value="1"/>
</dbReference>
<dbReference type="PROSITE" id="PS50109">
    <property type="entry name" value="HIS_KIN"/>
    <property type="match status" value="1"/>
</dbReference>
<dbReference type="EMBL" id="JBBHLI010000007">
    <property type="protein sequence ID" value="MEK9501770.1"/>
    <property type="molecule type" value="Genomic_DNA"/>
</dbReference>
<sequence length="588" mass="63646">MRVRIHHPLFAGFLGVVALLVVLVVSLVGTGLRRELVGLMRNELARELQLAEMVVASAPAGFDADSLAGALTARLGHRVTLIASDGRVLGDSDVPSSAILEVENHLERPEIQAAAAGAVGYAERASGTVGTPFIYAAVRTDDGGEVGYVRMAATLSEISATLLRSTRAVALTGLAAMALALVVAYLLSRALTRPLVVLSDRAQRLARGDLSSRAPRSTRVHELDEVAIAFNRLADELQARLNELGRERDEMQALIDCMAEGVVALTDDARILRTNRSAREILGLPDPPLYSPVGAVVRQPELRELLEASVTRPVRAGDVALGDRSLIVSSRQLDQGGAVTTLLDVTEIRRLEKVRQDFVANASHELKTPLTAMRGFAETLLEDDPPETLRREFLTSIHNNTVRLQLLVDDLLDLSRLESGGWRAREEEVQVAEIAARVWDDLDEGGPRRELDFSLEGDGLAWADEQGVEQVMRNLLDNARRYTQDGGSVAVMISTTEPGPGESHGTVWVDVSDSGSGIPSKSLPRIFERFYRADTSRAREVGGTGLGLAIVRHLVQVMGGEVFARSELGRGTTLRFSLPRVDTPPRSS</sequence>
<keyword evidence="9" id="KW-0902">Two-component regulatory system</keyword>
<dbReference type="Gene3D" id="3.30.565.10">
    <property type="entry name" value="Histidine kinase-like ATPase, C-terminal domain"/>
    <property type="match status" value="1"/>
</dbReference>
<keyword evidence="15" id="KW-1185">Reference proteome</keyword>
<keyword evidence="4" id="KW-0597">Phosphoprotein</keyword>
<dbReference type="InterPro" id="IPR050351">
    <property type="entry name" value="BphY/WalK/GraS-like"/>
</dbReference>
<evidence type="ECO:0000256" key="7">
    <source>
        <dbReference type="ARBA" id="ARBA00022777"/>
    </source>
</evidence>
<accession>A0ABU9EE41</accession>
<dbReference type="RefSeq" id="WP_405283777.1">
    <property type="nucleotide sequence ID" value="NZ_CP144380.1"/>
</dbReference>
<dbReference type="InterPro" id="IPR036097">
    <property type="entry name" value="HisK_dim/P_sf"/>
</dbReference>
<evidence type="ECO:0000313" key="14">
    <source>
        <dbReference type="EMBL" id="MEK9501770.1"/>
    </source>
</evidence>
<keyword evidence="8 14" id="KW-0067">ATP-binding</keyword>
<dbReference type="Gene3D" id="3.30.450.20">
    <property type="entry name" value="PAS domain"/>
    <property type="match status" value="1"/>
</dbReference>
<evidence type="ECO:0000256" key="4">
    <source>
        <dbReference type="ARBA" id="ARBA00022553"/>
    </source>
</evidence>
<dbReference type="InterPro" id="IPR003660">
    <property type="entry name" value="HAMP_dom"/>
</dbReference>
<evidence type="ECO:0000256" key="6">
    <source>
        <dbReference type="ARBA" id="ARBA00022741"/>
    </source>
</evidence>
<feature type="domain" description="Histidine kinase" evidence="12">
    <location>
        <begin position="361"/>
        <end position="582"/>
    </location>
</feature>
<evidence type="ECO:0000256" key="3">
    <source>
        <dbReference type="ARBA" id="ARBA00012438"/>
    </source>
</evidence>
<dbReference type="Pfam" id="PF02518">
    <property type="entry name" value="HATPase_c"/>
    <property type="match status" value="1"/>
</dbReference>
<keyword evidence="7" id="KW-0418">Kinase</keyword>
<proteinExistence type="predicted"/>
<feature type="transmembrane region" description="Helical" evidence="11">
    <location>
        <begin position="12"/>
        <end position="32"/>
    </location>
</feature>
<evidence type="ECO:0000256" key="5">
    <source>
        <dbReference type="ARBA" id="ARBA00022679"/>
    </source>
</evidence>
<dbReference type="SMART" id="SM00388">
    <property type="entry name" value="HisKA"/>
    <property type="match status" value="1"/>
</dbReference>